<evidence type="ECO:0000313" key="1">
    <source>
        <dbReference type="EMBL" id="KAF7844097.1"/>
    </source>
</evidence>
<accession>A0A835CM65</accession>
<organism evidence="1 2">
    <name type="scientific">Senna tora</name>
    <dbReference type="NCBI Taxonomy" id="362788"/>
    <lineage>
        <taxon>Eukaryota</taxon>
        <taxon>Viridiplantae</taxon>
        <taxon>Streptophyta</taxon>
        <taxon>Embryophyta</taxon>
        <taxon>Tracheophyta</taxon>
        <taxon>Spermatophyta</taxon>
        <taxon>Magnoliopsida</taxon>
        <taxon>eudicotyledons</taxon>
        <taxon>Gunneridae</taxon>
        <taxon>Pentapetalae</taxon>
        <taxon>rosids</taxon>
        <taxon>fabids</taxon>
        <taxon>Fabales</taxon>
        <taxon>Fabaceae</taxon>
        <taxon>Caesalpinioideae</taxon>
        <taxon>Cassia clade</taxon>
        <taxon>Senna</taxon>
    </lineage>
</organism>
<sequence length="31" mass="3077">MSTATSTKHLVGASLAILAAARSSRFAAASQ</sequence>
<dbReference type="EMBL" id="JAAIUW010000001">
    <property type="protein sequence ID" value="KAF7844097.1"/>
    <property type="molecule type" value="Genomic_DNA"/>
</dbReference>
<gene>
    <name evidence="1" type="ORF">G2W53_001002</name>
</gene>
<evidence type="ECO:0000313" key="2">
    <source>
        <dbReference type="Proteomes" id="UP000634136"/>
    </source>
</evidence>
<name>A0A835CM65_9FABA</name>
<dbReference type="Proteomes" id="UP000634136">
    <property type="component" value="Unassembled WGS sequence"/>
</dbReference>
<keyword evidence="2" id="KW-1185">Reference proteome</keyword>
<dbReference type="AlphaFoldDB" id="A0A835CM65"/>
<comment type="caution">
    <text evidence="1">The sequence shown here is derived from an EMBL/GenBank/DDBJ whole genome shotgun (WGS) entry which is preliminary data.</text>
</comment>
<protein>
    <submittedName>
        <fullName evidence="1">Uncharacterized protein</fullName>
    </submittedName>
</protein>
<proteinExistence type="predicted"/>
<reference evidence="1" key="1">
    <citation type="submission" date="2020-09" db="EMBL/GenBank/DDBJ databases">
        <title>Genome-Enabled Discovery of Anthraquinone Biosynthesis in Senna tora.</title>
        <authorList>
            <person name="Kang S.-H."/>
            <person name="Pandey R.P."/>
            <person name="Lee C.-M."/>
            <person name="Sim J.-S."/>
            <person name="Jeong J.-T."/>
            <person name="Choi B.-S."/>
            <person name="Jung M."/>
            <person name="Ginzburg D."/>
            <person name="Zhao K."/>
            <person name="Won S.Y."/>
            <person name="Oh T.-J."/>
            <person name="Yu Y."/>
            <person name="Kim N.-H."/>
            <person name="Lee O.R."/>
            <person name="Lee T.-H."/>
            <person name="Bashyal P."/>
            <person name="Kim T.-S."/>
            <person name="Lee W.-H."/>
            <person name="Kawkins C."/>
            <person name="Kim C.-K."/>
            <person name="Kim J.S."/>
            <person name="Ahn B.O."/>
            <person name="Rhee S.Y."/>
            <person name="Sohng J.K."/>
        </authorList>
    </citation>
    <scope>NUCLEOTIDE SEQUENCE</scope>
    <source>
        <tissue evidence="1">Leaf</tissue>
    </source>
</reference>